<dbReference type="EMBL" id="JZKH01000028">
    <property type="protein sequence ID" value="KJS61320.1"/>
    <property type="molecule type" value="Genomic_DNA"/>
</dbReference>
<gene>
    <name evidence="1" type="ORF">VM95_15775</name>
</gene>
<sequence length="50" mass="5385">MKISQKIRDEHGDGSTAVTTDFDAEALAGMQAKSEEFAAQGNRVYLPLAD</sequence>
<keyword evidence="2" id="KW-1185">Reference proteome</keyword>
<dbReference type="Proteomes" id="UP000033699">
    <property type="component" value="Unassembled WGS sequence"/>
</dbReference>
<dbReference type="OrthoDB" id="3873157at2"/>
<name>A0A0F2TGE4_STRR3</name>
<evidence type="ECO:0000313" key="2">
    <source>
        <dbReference type="Proteomes" id="UP000033699"/>
    </source>
</evidence>
<accession>A0A0F2TGE4</accession>
<dbReference type="PATRIC" id="fig|359131.3.peg.3508"/>
<evidence type="ECO:0000313" key="1">
    <source>
        <dbReference type="EMBL" id="KJS61320.1"/>
    </source>
</evidence>
<dbReference type="AlphaFoldDB" id="A0A0F2TGE4"/>
<reference evidence="1 2" key="1">
    <citation type="submission" date="2015-02" db="EMBL/GenBank/DDBJ databases">
        <authorList>
            <person name="Ju K.-S."/>
            <person name="Doroghazi J.R."/>
            <person name="Metcalf W."/>
        </authorList>
    </citation>
    <scope>NUCLEOTIDE SEQUENCE [LARGE SCALE GENOMIC DNA]</scope>
    <source>
        <strain evidence="1 2">ATCC 31215</strain>
    </source>
</reference>
<protein>
    <submittedName>
        <fullName evidence="1">Thiamine biosynthesis protein ThiC</fullName>
    </submittedName>
</protein>
<proteinExistence type="predicted"/>
<dbReference type="RefSeq" id="WP_045696995.1">
    <property type="nucleotide sequence ID" value="NZ_JZKH01000028.1"/>
</dbReference>
<organism evidence="1 2">
    <name type="scientific">Streptomyces rubellomurinus (strain ATCC 31215)</name>
    <dbReference type="NCBI Taxonomy" id="359131"/>
    <lineage>
        <taxon>Bacteria</taxon>
        <taxon>Bacillati</taxon>
        <taxon>Actinomycetota</taxon>
        <taxon>Actinomycetes</taxon>
        <taxon>Kitasatosporales</taxon>
        <taxon>Streptomycetaceae</taxon>
        <taxon>Streptomyces</taxon>
    </lineage>
</organism>
<comment type="caution">
    <text evidence="1">The sequence shown here is derived from an EMBL/GenBank/DDBJ whole genome shotgun (WGS) entry which is preliminary data.</text>
</comment>